<protein>
    <submittedName>
        <fullName evidence="3">Unannotated protein</fullName>
    </submittedName>
</protein>
<evidence type="ECO:0000256" key="1">
    <source>
        <dbReference type="SAM" id="MobiDB-lite"/>
    </source>
</evidence>
<accession>A0A6J6HJT8</accession>
<proteinExistence type="predicted"/>
<dbReference type="AlphaFoldDB" id="A0A6J6HJT8"/>
<evidence type="ECO:0000313" key="3">
    <source>
        <dbReference type="EMBL" id="CAB4613467.1"/>
    </source>
</evidence>
<sequence>MIDPLLNRSMNTPVPPPPAVARTTRTSSRRKHPAMSARILALGLSTTALIGMTTGYSLAQKKSAVQPVTSNFNVVGAGLKTPIDTGIVTNNAVPTTTTPNVVVVPVPQAGSATPSTVLAPVQTQAPTVQKSNGSR</sequence>
<gene>
    <name evidence="2" type="ORF">UFOPK1808_00201</name>
    <name evidence="3" type="ORF">UFOPK1889_00434</name>
</gene>
<feature type="region of interest" description="Disordered" evidence="1">
    <location>
        <begin position="1"/>
        <end position="34"/>
    </location>
</feature>
<name>A0A6J6HJT8_9ZZZZ</name>
<organism evidence="3">
    <name type="scientific">freshwater metagenome</name>
    <dbReference type="NCBI Taxonomy" id="449393"/>
    <lineage>
        <taxon>unclassified sequences</taxon>
        <taxon>metagenomes</taxon>
        <taxon>ecological metagenomes</taxon>
    </lineage>
</organism>
<dbReference type="EMBL" id="CAEZUZ010000049">
    <property type="protein sequence ID" value="CAB4613467.1"/>
    <property type="molecule type" value="Genomic_DNA"/>
</dbReference>
<dbReference type="EMBL" id="CAEZUL010000011">
    <property type="protein sequence ID" value="CAB4591828.1"/>
    <property type="molecule type" value="Genomic_DNA"/>
</dbReference>
<evidence type="ECO:0000313" key="2">
    <source>
        <dbReference type="EMBL" id="CAB4591828.1"/>
    </source>
</evidence>
<reference evidence="3" key="1">
    <citation type="submission" date="2020-05" db="EMBL/GenBank/DDBJ databases">
        <authorList>
            <person name="Chiriac C."/>
            <person name="Salcher M."/>
            <person name="Ghai R."/>
            <person name="Kavagutti S V."/>
        </authorList>
    </citation>
    <scope>NUCLEOTIDE SEQUENCE</scope>
</reference>